<dbReference type="PANTHER" id="PTHR48081">
    <property type="entry name" value="AB HYDROLASE SUPERFAMILY PROTEIN C4A8.06C"/>
    <property type="match status" value="1"/>
</dbReference>
<dbReference type="SUPFAM" id="SSF53474">
    <property type="entry name" value="alpha/beta-Hydrolases"/>
    <property type="match status" value="1"/>
</dbReference>
<dbReference type="InterPro" id="IPR050300">
    <property type="entry name" value="GDXG_lipolytic_enzyme"/>
</dbReference>
<dbReference type="Proteomes" id="UP001610563">
    <property type="component" value="Unassembled WGS sequence"/>
</dbReference>
<comment type="caution">
    <text evidence="3">The sequence shown here is derived from an EMBL/GenBank/DDBJ whole genome shotgun (WGS) entry which is preliminary data.</text>
</comment>
<dbReference type="InterPro" id="IPR013094">
    <property type="entry name" value="AB_hydrolase_3"/>
</dbReference>
<sequence length="361" mass="39575">MKSDLVLEPSRWQPQSVTKSTVGVCDLIRRNDEESAEVFVGRTKARGDAAAIRNLFVGGEGQLPEGKNITIPSRDSQRMIECRVVDPNNGDDSSPTGIFLHFHGGGLSVGRHDMNDALLLRYAKSSRCRVISVGYRLAPEDPYPSGVQDCFDVADYFVEKHENYDGLPVQVIGGESAGAFLTMQVLFHLLGKYPDLNTIKALVLAYGLYTWSFLPGVYTNPDSVCLNPSKLDIFRDLALTSNPTLTTILRDFDTEFGSLQTTDADIYDSPLKHPVFSPIYRHFDAVGSRLPPALFVAGTADPLVDDTILMSARWQMAQGSAVTRFVPGAPHAFAEVPIESGDCCVDHNEIVKEFLGEKLAS</sequence>
<keyword evidence="4" id="KW-1185">Reference proteome</keyword>
<dbReference type="InterPro" id="IPR029058">
    <property type="entry name" value="AB_hydrolase_fold"/>
</dbReference>
<keyword evidence="1 3" id="KW-0378">Hydrolase</keyword>
<dbReference type="PANTHER" id="PTHR48081:SF8">
    <property type="entry name" value="ALPHA_BETA HYDROLASE FOLD-3 DOMAIN-CONTAINING PROTEIN-RELATED"/>
    <property type="match status" value="1"/>
</dbReference>
<evidence type="ECO:0000259" key="2">
    <source>
        <dbReference type="Pfam" id="PF07859"/>
    </source>
</evidence>
<protein>
    <submittedName>
        <fullName evidence="3">Alpha/Beta hydrolase protein</fullName>
    </submittedName>
</protein>
<proteinExistence type="predicted"/>
<feature type="domain" description="Alpha/beta hydrolase fold-3" evidence="2">
    <location>
        <begin position="100"/>
        <end position="334"/>
    </location>
</feature>
<evidence type="ECO:0000313" key="3">
    <source>
        <dbReference type="EMBL" id="KAL2797855.1"/>
    </source>
</evidence>
<evidence type="ECO:0000313" key="4">
    <source>
        <dbReference type="Proteomes" id="UP001610563"/>
    </source>
</evidence>
<dbReference type="EMBL" id="JBFTWV010000016">
    <property type="protein sequence ID" value="KAL2797855.1"/>
    <property type="molecule type" value="Genomic_DNA"/>
</dbReference>
<evidence type="ECO:0000256" key="1">
    <source>
        <dbReference type="ARBA" id="ARBA00022801"/>
    </source>
</evidence>
<reference evidence="3 4" key="1">
    <citation type="submission" date="2024-07" db="EMBL/GenBank/DDBJ databases">
        <title>Section-level genome sequencing and comparative genomics of Aspergillus sections Usti and Cavernicolus.</title>
        <authorList>
            <consortium name="Lawrence Berkeley National Laboratory"/>
            <person name="Nybo J.L."/>
            <person name="Vesth T.C."/>
            <person name="Theobald S."/>
            <person name="Frisvad J.C."/>
            <person name="Larsen T.O."/>
            <person name="Kjaerboelling I."/>
            <person name="Rothschild-Mancinelli K."/>
            <person name="Lyhne E.K."/>
            <person name="Kogle M.E."/>
            <person name="Barry K."/>
            <person name="Clum A."/>
            <person name="Na H."/>
            <person name="Ledsgaard L."/>
            <person name="Lin J."/>
            <person name="Lipzen A."/>
            <person name="Kuo A."/>
            <person name="Riley R."/>
            <person name="Mondo S."/>
            <person name="Labutti K."/>
            <person name="Haridas S."/>
            <person name="Pangalinan J."/>
            <person name="Salamov A.A."/>
            <person name="Simmons B.A."/>
            <person name="Magnuson J.K."/>
            <person name="Chen J."/>
            <person name="Drula E."/>
            <person name="Henrissat B."/>
            <person name="Wiebenga A."/>
            <person name="Lubbers R.J."/>
            <person name="Gomes A.C."/>
            <person name="Makela M.R."/>
            <person name="Stajich J."/>
            <person name="Grigoriev I.V."/>
            <person name="Mortensen U.H."/>
            <person name="De Vries R.P."/>
            <person name="Baker S.E."/>
            <person name="Andersen M.R."/>
        </authorList>
    </citation>
    <scope>NUCLEOTIDE SEQUENCE [LARGE SCALE GENOMIC DNA]</scope>
    <source>
        <strain evidence="3 4">CBS 209.92</strain>
    </source>
</reference>
<name>A0ABR4GFM4_9EURO</name>
<dbReference type="GO" id="GO:0016787">
    <property type="term" value="F:hydrolase activity"/>
    <property type="evidence" value="ECO:0007669"/>
    <property type="project" value="UniProtKB-KW"/>
</dbReference>
<dbReference type="Gene3D" id="3.40.50.1820">
    <property type="entry name" value="alpha/beta hydrolase"/>
    <property type="match status" value="1"/>
</dbReference>
<accession>A0ABR4GFM4</accession>
<dbReference type="Pfam" id="PF07859">
    <property type="entry name" value="Abhydrolase_3"/>
    <property type="match status" value="1"/>
</dbReference>
<organism evidence="3 4">
    <name type="scientific">Aspergillus keveii</name>
    <dbReference type="NCBI Taxonomy" id="714993"/>
    <lineage>
        <taxon>Eukaryota</taxon>
        <taxon>Fungi</taxon>
        <taxon>Dikarya</taxon>
        <taxon>Ascomycota</taxon>
        <taxon>Pezizomycotina</taxon>
        <taxon>Eurotiomycetes</taxon>
        <taxon>Eurotiomycetidae</taxon>
        <taxon>Eurotiales</taxon>
        <taxon>Aspergillaceae</taxon>
        <taxon>Aspergillus</taxon>
        <taxon>Aspergillus subgen. Nidulantes</taxon>
    </lineage>
</organism>
<gene>
    <name evidence="3" type="ORF">BJX66DRAFT_334523</name>
</gene>